<evidence type="ECO:0000313" key="1">
    <source>
        <dbReference type="EMBL" id="RNL50707.1"/>
    </source>
</evidence>
<gene>
    <name evidence="1" type="ORF">D7004_17595</name>
</gene>
<dbReference type="EMBL" id="RBEE01000043">
    <property type="protein sequence ID" value="RNL50707.1"/>
    <property type="molecule type" value="Genomic_DNA"/>
</dbReference>
<proteinExistence type="predicted"/>
<dbReference type="RefSeq" id="WP_123207133.1">
    <property type="nucleotide sequence ID" value="NZ_RBEE01000043.1"/>
</dbReference>
<dbReference type="Proteomes" id="UP000274046">
    <property type="component" value="Unassembled WGS sequence"/>
</dbReference>
<accession>A0A3N0BP82</accession>
<name>A0A3N0BP82_9SPHI</name>
<dbReference type="OrthoDB" id="86940at2"/>
<organism evidence="1 2">
    <name type="scientific">Pedobacter jejuensis</name>
    <dbReference type="NCBI Taxonomy" id="1268550"/>
    <lineage>
        <taxon>Bacteria</taxon>
        <taxon>Pseudomonadati</taxon>
        <taxon>Bacteroidota</taxon>
        <taxon>Sphingobacteriia</taxon>
        <taxon>Sphingobacteriales</taxon>
        <taxon>Sphingobacteriaceae</taxon>
        <taxon>Pedobacter</taxon>
    </lineage>
</organism>
<reference evidence="1 2" key="1">
    <citation type="submission" date="2018-10" db="EMBL/GenBank/DDBJ databases">
        <title>Genome sequencing of Pedobacter jejuensis TNB23.</title>
        <authorList>
            <person name="Cho Y.-J."/>
            <person name="Cho A."/>
            <person name="Kim O.-S."/>
        </authorList>
    </citation>
    <scope>NUCLEOTIDE SEQUENCE [LARGE SCALE GENOMIC DNA]</scope>
    <source>
        <strain evidence="1 2">TNB23</strain>
    </source>
</reference>
<comment type="caution">
    <text evidence="1">The sequence shown here is derived from an EMBL/GenBank/DDBJ whole genome shotgun (WGS) entry which is preliminary data.</text>
</comment>
<protein>
    <submittedName>
        <fullName evidence="1">Uncharacterized protein</fullName>
    </submittedName>
</protein>
<keyword evidence="2" id="KW-1185">Reference proteome</keyword>
<evidence type="ECO:0000313" key="2">
    <source>
        <dbReference type="Proteomes" id="UP000274046"/>
    </source>
</evidence>
<dbReference type="AlphaFoldDB" id="A0A3N0BP82"/>
<sequence length="239" mass="26924">MKNVIILVFLFVSIKHSIAQTKQLAIKTTATKITDFVPAKWKLIAQAKGDLNKDGLEDCALVIENTNPENLLSNKDKLGGDTLNVNPRYLLVIFKKSNGIYELATKNTSFIPPANSEESPCLTDPFAENGGIEINKGLLSVHLQNFYSCGAWEVYNFDYIFRYQNQQFELIGYNKSSMHRSSEEETSKTINFSTMKMNYTSGTNAFKDDNKPKTVWKNIKPIKLLSLQTITADSLDAFD</sequence>